<evidence type="ECO:0000313" key="2">
    <source>
        <dbReference type="Proteomes" id="UP000323324"/>
    </source>
</evidence>
<comment type="caution">
    <text evidence="1">The sequence shown here is derived from an EMBL/GenBank/DDBJ whole genome shotgun (WGS) entry which is preliminary data.</text>
</comment>
<dbReference type="AlphaFoldDB" id="A0A8H2LCQ7"/>
<reference evidence="1 2" key="1">
    <citation type="submission" date="2019-08" db="EMBL/GenBank/DDBJ databases">
        <title>Genomes of Antarctic Bizionia species.</title>
        <authorList>
            <person name="Bowman J.P."/>
        </authorList>
    </citation>
    <scope>NUCLEOTIDE SEQUENCE [LARGE SCALE GENOMIC DNA]</scope>
    <source>
        <strain evidence="1 2">HFD</strain>
    </source>
</reference>
<name>A0A8H2LCQ7_9FLAO</name>
<protein>
    <submittedName>
        <fullName evidence="1">Uncharacterized protein</fullName>
    </submittedName>
</protein>
<sequence>MTFDAENKTGYFTKDKEVGRAPFYLILTDEASQVYGIHLSKLPGWLCTSKCVLDGFAMSLLDGPAPIMDSAAALYTYVCVKNCKN</sequence>
<organism evidence="1 2">
    <name type="scientific">Bizionia saleffrena</name>
    <dbReference type="NCBI Taxonomy" id="291189"/>
    <lineage>
        <taxon>Bacteria</taxon>
        <taxon>Pseudomonadati</taxon>
        <taxon>Bacteroidota</taxon>
        <taxon>Flavobacteriia</taxon>
        <taxon>Flavobacteriales</taxon>
        <taxon>Flavobacteriaceae</taxon>
        <taxon>Bizionia</taxon>
    </lineage>
</organism>
<gene>
    <name evidence="1" type="ORF">ES676_11895</name>
</gene>
<dbReference type="RefSeq" id="WP_148370553.1">
    <property type="nucleotide sequence ID" value="NZ_VSKM01000013.1"/>
</dbReference>
<dbReference type="EMBL" id="VSKM01000013">
    <property type="protein sequence ID" value="TYB71842.1"/>
    <property type="molecule type" value="Genomic_DNA"/>
</dbReference>
<evidence type="ECO:0000313" key="1">
    <source>
        <dbReference type="EMBL" id="TYB71842.1"/>
    </source>
</evidence>
<keyword evidence="2" id="KW-1185">Reference proteome</keyword>
<proteinExistence type="predicted"/>
<accession>A0A8H2LCQ7</accession>
<dbReference type="Proteomes" id="UP000323324">
    <property type="component" value="Unassembled WGS sequence"/>
</dbReference>